<evidence type="ECO:0000313" key="2">
    <source>
        <dbReference type="EMBL" id="XFO74522.1"/>
    </source>
</evidence>
<feature type="chain" id="PRO_5045978169" evidence="1">
    <location>
        <begin position="24"/>
        <end position="146"/>
    </location>
</feature>
<feature type="signal peptide" evidence="1">
    <location>
        <begin position="1"/>
        <end position="23"/>
    </location>
</feature>
<reference evidence="2" key="1">
    <citation type="submission" date="2024-05" db="EMBL/GenBank/DDBJ databases">
        <title>Isolation and characterization of Sporomusa carbonis sp. nov., a carboxydotrophic hydrogenogen in the genus of Sporomusa isolated from a charcoal burning pile.</title>
        <authorList>
            <person name="Boeer T."/>
            <person name="Rosenbaum F."/>
            <person name="Eysell L."/>
            <person name="Mueller V."/>
            <person name="Daniel R."/>
            <person name="Poehlein A."/>
        </authorList>
    </citation>
    <scope>NUCLEOTIDE SEQUENCE [LARGE SCALE GENOMIC DNA]</scope>
    <source>
        <strain evidence="2">DSM 3132</strain>
    </source>
</reference>
<protein>
    <submittedName>
        <fullName evidence="2">Uncharacterized protein</fullName>
    </submittedName>
</protein>
<evidence type="ECO:0000256" key="1">
    <source>
        <dbReference type="SAM" id="SignalP"/>
    </source>
</evidence>
<dbReference type="RefSeq" id="WP_093795828.1">
    <property type="nucleotide sequence ID" value="NZ_CP155571.1"/>
</dbReference>
<keyword evidence="1" id="KW-0732">Signal</keyword>
<organism evidence="2 3">
    <name type="scientific">Sporomusa acidovorans (strain ATCC 49682 / DSM 3132 / Mol)</name>
    <dbReference type="NCBI Taxonomy" id="1123286"/>
    <lineage>
        <taxon>Bacteria</taxon>
        <taxon>Bacillati</taxon>
        <taxon>Bacillota</taxon>
        <taxon>Negativicutes</taxon>
        <taxon>Selenomonadales</taxon>
        <taxon>Sporomusaceae</taxon>
        <taxon>Sporomusa</taxon>
    </lineage>
</organism>
<proteinExistence type="predicted"/>
<gene>
    <name evidence="2" type="ORF">SPACI_046320</name>
</gene>
<name>A0ABZ3J7Z8_SPOA4</name>
<accession>A0ABZ3J7Z8</accession>
<dbReference type="PROSITE" id="PS51257">
    <property type="entry name" value="PROKAR_LIPOPROTEIN"/>
    <property type="match status" value="1"/>
</dbReference>
<sequence>MMYIKRIALAAGLFFLASSLLFAGCSNLTPVNPQNPPTPSKQLDNTQDYTVTYNYGDTGPVQLSANNFSLKVGQRLILKPAPGLTKNTRFTSGNGNFFGDIMQQEGDQSSTGQLSFRAKQAGKGKLQIIPNGTDTDRATDLWVTVE</sequence>
<dbReference type="EMBL" id="CP155571">
    <property type="protein sequence ID" value="XFO74522.1"/>
    <property type="molecule type" value="Genomic_DNA"/>
</dbReference>
<evidence type="ECO:0000313" key="3">
    <source>
        <dbReference type="Proteomes" id="UP000216052"/>
    </source>
</evidence>
<keyword evidence="3" id="KW-1185">Reference proteome</keyword>
<dbReference type="Proteomes" id="UP000216052">
    <property type="component" value="Chromosome"/>
</dbReference>